<dbReference type="GO" id="GO:0003677">
    <property type="term" value="F:DNA binding"/>
    <property type="evidence" value="ECO:0007669"/>
    <property type="project" value="UniProtKB-KW"/>
</dbReference>
<evidence type="ECO:0000256" key="6">
    <source>
        <dbReference type="ARBA" id="ARBA00022840"/>
    </source>
</evidence>
<dbReference type="FunFam" id="3.30.420.40:FF:000218">
    <property type="entry name" value="actin, alpha sarcomeric/skeletal-like"/>
    <property type="match status" value="1"/>
</dbReference>
<reference evidence="12" key="1">
    <citation type="submission" date="2021-06" db="EMBL/GenBank/DDBJ databases">
        <authorList>
            <person name="Kallberg Y."/>
            <person name="Tangrot J."/>
            <person name="Rosling A."/>
        </authorList>
    </citation>
    <scope>NUCLEOTIDE SEQUENCE</scope>
    <source>
        <strain evidence="12">FL966</strain>
    </source>
</reference>
<evidence type="ECO:0000256" key="8">
    <source>
        <dbReference type="ARBA" id="ARBA00023212"/>
    </source>
</evidence>
<dbReference type="Gene3D" id="3.90.640.10">
    <property type="entry name" value="Actin, Chain A, domain 4"/>
    <property type="match status" value="1"/>
</dbReference>
<evidence type="ECO:0000256" key="9">
    <source>
        <dbReference type="ARBA" id="ARBA00049360"/>
    </source>
</evidence>
<evidence type="ECO:0000256" key="3">
    <source>
        <dbReference type="ARBA" id="ARBA00022490"/>
    </source>
</evidence>
<dbReference type="PRINTS" id="PR00190">
    <property type="entry name" value="ACTIN"/>
</dbReference>
<evidence type="ECO:0000256" key="10">
    <source>
        <dbReference type="RuleBase" id="RU000487"/>
    </source>
</evidence>
<dbReference type="InterPro" id="IPR043129">
    <property type="entry name" value="ATPase_NBD"/>
</dbReference>
<dbReference type="InterPro" id="IPR010095">
    <property type="entry name" value="Cas12f1-like_TNB"/>
</dbReference>
<dbReference type="Gene3D" id="2.30.36.70">
    <property type="entry name" value="Actin, Chain A, domain 2"/>
    <property type="match status" value="1"/>
</dbReference>
<dbReference type="AlphaFoldDB" id="A0A9N9B1Z7"/>
<keyword evidence="3" id="KW-0963">Cytoplasm</keyword>
<dbReference type="GO" id="GO:0005856">
    <property type="term" value="C:cytoskeleton"/>
    <property type="evidence" value="ECO:0007669"/>
    <property type="project" value="UniProtKB-SubCell"/>
</dbReference>
<evidence type="ECO:0000256" key="2">
    <source>
        <dbReference type="ARBA" id="ARBA00006752"/>
    </source>
</evidence>
<evidence type="ECO:0000313" key="12">
    <source>
        <dbReference type="EMBL" id="CAG8550318.1"/>
    </source>
</evidence>
<comment type="similarity">
    <text evidence="2 10">Belongs to the actin family.</text>
</comment>
<dbReference type="SUPFAM" id="SSF53067">
    <property type="entry name" value="Actin-like ATPase domain"/>
    <property type="match status" value="2"/>
</dbReference>
<evidence type="ECO:0000256" key="7">
    <source>
        <dbReference type="ARBA" id="ARBA00023125"/>
    </source>
</evidence>
<evidence type="ECO:0000256" key="4">
    <source>
        <dbReference type="ARBA" id="ARBA00022741"/>
    </source>
</evidence>
<protein>
    <submittedName>
        <fullName evidence="12">2548_t:CDS:1</fullName>
    </submittedName>
</protein>
<keyword evidence="7" id="KW-0238">DNA-binding</keyword>
<dbReference type="EMBL" id="CAJVQA010002541">
    <property type="protein sequence ID" value="CAG8550318.1"/>
    <property type="molecule type" value="Genomic_DNA"/>
</dbReference>
<evidence type="ECO:0000313" key="13">
    <source>
        <dbReference type="Proteomes" id="UP000789759"/>
    </source>
</evidence>
<feature type="non-terminal residue" evidence="12">
    <location>
        <position position="1"/>
    </location>
</feature>
<organism evidence="12 13">
    <name type="scientific">Cetraspora pellucida</name>
    <dbReference type="NCBI Taxonomy" id="1433469"/>
    <lineage>
        <taxon>Eukaryota</taxon>
        <taxon>Fungi</taxon>
        <taxon>Fungi incertae sedis</taxon>
        <taxon>Mucoromycota</taxon>
        <taxon>Glomeromycotina</taxon>
        <taxon>Glomeromycetes</taxon>
        <taxon>Diversisporales</taxon>
        <taxon>Gigasporaceae</taxon>
        <taxon>Cetraspora</taxon>
    </lineage>
</organism>
<dbReference type="Gene3D" id="3.30.420.40">
    <property type="match status" value="3"/>
</dbReference>
<dbReference type="Proteomes" id="UP000789759">
    <property type="component" value="Unassembled WGS sequence"/>
</dbReference>
<keyword evidence="13" id="KW-1185">Reference proteome</keyword>
<keyword evidence="6" id="KW-0067">ATP-binding</keyword>
<dbReference type="InterPro" id="IPR004001">
    <property type="entry name" value="Actin_CS"/>
</dbReference>
<accession>A0A9N9B1Z7</accession>
<keyword evidence="8" id="KW-0206">Cytoskeleton</keyword>
<feature type="domain" description="Cas12f1-like TNB" evidence="11">
    <location>
        <begin position="5"/>
        <end position="54"/>
    </location>
</feature>
<dbReference type="OrthoDB" id="5132116at2759"/>
<dbReference type="PROSITE" id="PS00432">
    <property type="entry name" value="ACTINS_2"/>
    <property type="match status" value="1"/>
</dbReference>
<keyword evidence="4" id="KW-0547">Nucleotide-binding</keyword>
<dbReference type="GO" id="GO:0005524">
    <property type="term" value="F:ATP binding"/>
    <property type="evidence" value="ECO:0007669"/>
    <property type="project" value="UniProtKB-KW"/>
</dbReference>
<dbReference type="Pfam" id="PF00022">
    <property type="entry name" value="Actin"/>
    <property type="match status" value="1"/>
</dbReference>
<evidence type="ECO:0000256" key="1">
    <source>
        <dbReference type="ARBA" id="ARBA00004245"/>
    </source>
</evidence>
<evidence type="ECO:0000256" key="5">
    <source>
        <dbReference type="ARBA" id="ARBA00022801"/>
    </source>
</evidence>
<evidence type="ECO:0000259" key="11">
    <source>
        <dbReference type="Pfam" id="PF07282"/>
    </source>
</evidence>
<comment type="catalytic activity">
    <reaction evidence="9">
        <text>ATP + H2O = ADP + phosphate + H(+)</text>
        <dbReference type="Rhea" id="RHEA:13065"/>
        <dbReference type="ChEBI" id="CHEBI:15377"/>
        <dbReference type="ChEBI" id="CHEBI:15378"/>
        <dbReference type="ChEBI" id="CHEBI:30616"/>
        <dbReference type="ChEBI" id="CHEBI:43474"/>
        <dbReference type="ChEBI" id="CHEBI:456216"/>
    </reaction>
</comment>
<comment type="caution">
    <text evidence="12">The sequence shown here is derived from an EMBL/GenBank/DDBJ whole genome shotgun (WGS) entry which is preliminary data.</text>
</comment>
<keyword evidence="5" id="KW-0378">Hydrolase</keyword>
<dbReference type="Pfam" id="PF07282">
    <property type="entry name" value="Cas12f1-like_TNB"/>
    <property type="match status" value="1"/>
</dbReference>
<dbReference type="GO" id="GO:0016787">
    <property type="term" value="F:hydrolase activity"/>
    <property type="evidence" value="ECO:0007669"/>
    <property type="project" value="UniProtKB-KW"/>
</dbReference>
<sequence length="410" mass="46542">REFRDCKIIEYTEEYTSKTCENCEFIKSNLDESKMFRSDLCDLEIDRDANCARNNLLKHLTKGQLVIDNGSSMCKAGFAGYEAPHAVSSLSISSKPKLWLCRLRNHGVMVGTCQEVSYVGDEVQSKRGFLTLTCPIERGIVKNWDEKIWHHTFYNELRVAPEEYPVLLTEAPPENESSGFEQKNYKFNREKIAQLMFESRSLLYTSGRTTGIVLDSGDDITHVVPIYEGYALPHAILRLNFAGRNLTEYLKTILMERGYSFTILFEGGIVDIKEKLCYVACDFEQEMQTAAHPSTLKLSYELPDGQVIVTGNGRSTFQPSFLGIEAAGIHETIYNSIMKCDVDIHKDLYGNIVLSGDNTMFPGFANRLKKEITALAPSSMKIKLSTSQQMWITKQEYEECGPFIVHRKCL</sequence>
<dbReference type="SMART" id="SM00268">
    <property type="entry name" value="ACTIN"/>
    <property type="match status" value="1"/>
</dbReference>
<dbReference type="PANTHER" id="PTHR11937">
    <property type="entry name" value="ACTIN"/>
    <property type="match status" value="1"/>
</dbReference>
<dbReference type="InterPro" id="IPR004000">
    <property type="entry name" value="Actin"/>
</dbReference>
<dbReference type="PROSITE" id="PS00406">
    <property type="entry name" value="ACTINS_1"/>
    <property type="match status" value="1"/>
</dbReference>
<name>A0A9N9B1Z7_9GLOM</name>
<proteinExistence type="inferred from homology"/>
<dbReference type="FunFam" id="3.30.420.40:FF:000148">
    <property type="entry name" value="Actin, alpha skeletal muscle"/>
    <property type="match status" value="1"/>
</dbReference>
<gene>
    <name evidence="12" type="ORF">CPELLU_LOCUS4719</name>
</gene>
<comment type="subcellular location">
    <subcellularLocation>
        <location evidence="1">Cytoplasm</location>
        <location evidence="1">Cytoskeleton</location>
    </subcellularLocation>
</comment>